<dbReference type="Pfam" id="PF12669">
    <property type="entry name" value="FeoB_associated"/>
    <property type="match status" value="1"/>
</dbReference>
<sequence length="63" mass="7170">MGTIIVSILLVIWICLVLRTIYKNKKKGIGVCGHNCNTCGTNDLCHADLYKMYREEMRKEGHA</sequence>
<dbReference type="EMBL" id="JACRWG010000003">
    <property type="protein sequence ID" value="MBC6009013.1"/>
    <property type="molecule type" value="Genomic_DNA"/>
</dbReference>
<dbReference type="RefSeq" id="WP_006505524.1">
    <property type="nucleotide sequence ID" value="NZ_JACRWG010000003.1"/>
</dbReference>
<evidence type="ECO:0000313" key="2">
    <source>
        <dbReference type="Proteomes" id="UP000603474"/>
    </source>
</evidence>
<organism evidence="1 2">
    <name type="scientific">Catenibacterium faecis</name>
    <dbReference type="NCBI Taxonomy" id="2764323"/>
    <lineage>
        <taxon>Bacteria</taxon>
        <taxon>Bacillati</taxon>
        <taxon>Bacillota</taxon>
        <taxon>Erysipelotrichia</taxon>
        <taxon>Erysipelotrichales</taxon>
        <taxon>Coprobacillaceae</taxon>
        <taxon>Catenibacterium</taxon>
    </lineage>
</organism>
<reference evidence="1 2" key="1">
    <citation type="submission" date="2020-08" db="EMBL/GenBank/DDBJ databases">
        <authorList>
            <person name="Liu C."/>
            <person name="Sun Q."/>
        </authorList>
    </citation>
    <scope>NUCLEOTIDE SEQUENCE [LARGE SCALE GENOMIC DNA]</scope>
    <source>
        <strain evidence="1 2">NSJ-22</strain>
    </source>
</reference>
<name>A0ABR7K8P2_9FIRM</name>
<keyword evidence="2" id="KW-1185">Reference proteome</keyword>
<evidence type="ECO:0000313" key="1">
    <source>
        <dbReference type="EMBL" id="MBC6009013.1"/>
    </source>
</evidence>
<proteinExistence type="predicted"/>
<accession>A0ABR7K8P2</accession>
<gene>
    <name evidence="1" type="ORF">H8909_01910</name>
</gene>
<dbReference type="Proteomes" id="UP000603474">
    <property type="component" value="Unassembled WGS sequence"/>
</dbReference>
<protein>
    <submittedName>
        <fullName evidence="1">FeoB-associated Cys-rich membrane protein</fullName>
    </submittedName>
</protein>
<comment type="caution">
    <text evidence="1">The sequence shown here is derived from an EMBL/GenBank/DDBJ whole genome shotgun (WGS) entry which is preliminary data.</text>
</comment>